<protein>
    <submittedName>
        <fullName evidence="1">Uncharacterized protein</fullName>
    </submittedName>
</protein>
<sequence length="113" mass="11926">MSIDHPKVAVQPSLVAEMREIIEETRKTVEASQAVLDRCATPVAEAPAPEAIDPAAERVGLLEGIADGLIVAHEYAKLDDDAATLALVEKAMLHVGRRLAQAIGPKKAGIACH</sequence>
<proteinExistence type="predicted"/>
<dbReference type="RefSeq" id="WP_147752525.1">
    <property type="nucleotide sequence ID" value="NZ_BPQG01000029.1"/>
</dbReference>
<name>A0ABQ4QFV3_9HYPH</name>
<dbReference type="EMBL" id="BPQG01000029">
    <property type="protein sequence ID" value="GJD44108.1"/>
    <property type="molecule type" value="Genomic_DNA"/>
</dbReference>
<comment type="caution">
    <text evidence="1">The sequence shown here is derived from an EMBL/GenBank/DDBJ whole genome shotgun (WGS) entry which is preliminary data.</text>
</comment>
<evidence type="ECO:0000313" key="1">
    <source>
        <dbReference type="EMBL" id="GJD44108.1"/>
    </source>
</evidence>
<keyword evidence="2" id="KW-1185">Reference proteome</keyword>
<organism evidence="1 2">
    <name type="scientific">Methylobacterium cerastii</name>
    <dbReference type="NCBI Taxonomy" id="932741"/>
    <lineage>
        <taxon>Bacteria</taxon>
        <taxon>Pseudomonadati</taxon>
        <taxon>Pseudomonadota</taxon>
        <taxon>Alphaproteobacteria</taxon>
        <taxon>Hyphomicrobiales</taxon>
        <taxon>Methylobacteriaceae</taxon>
        <taxon>Methylobacterium</taxon>
    </lineage>
</organism>
<evidence type="ECO:0000313" key="2">
    <source>
        <dbReference type="Proteomes" id="UP001055117"/>
    </source>
</evidence>
<dbReference type="Proteomes" id="UP001055117">
    <property type="component" value="Unassembled WGS sequence"/>
</dbReference>
<gene>
    <name evidence="1" type="ORF">AFCDBAGC_1972</name>
</gene>
<reference evidence="1 2" key="1">
    <citation type="journal article" date="2021" name="Front. Microbiol.">
        <title>Comprehensive Comparative Genomics and Phenotyping of Methylobacterium Species.</title>
        <authorList>
            <person name="Alessa O."/>
            <person name="Ogura Y."/>
            <person name="Fujitani Y."/>
            <person name="Takami H."/>
            <person name="Hayashi T."/>
            <person name="Sahin N."/>
            <person name="Tani A."/>
        </authorList>
    </citation>
    <scope>NUCLEOTIDE SEQUENCE [LARGE SCALE GENOMIC DNA]</scope>
    <source>
        <strain evidence="1 2">DSM 23679</strain>
    </source>
</reference>
<accession>A0ABQ4QFV3</accession>